<dbReference type="PANTHER" id="PTHR34580:SF1">
    <property type="entry name" value="PROTEIN PAFC"/>
    <property type="match status" value="1"/>
</dbReference>
<dbReference type="Proteomes" id="UP000287605">
    <property type="component" value="Unassembled WGS sequence"/>
</dbReference>
<dbReference type="OrthoDB" id="86031at2"/>
<reference evidence="2 3" key="1">
    <citation type="submission" date="2017-05" db="EMBL/GenBank/DDBJ databases">
        <title>Vagococcus spp. assemblies.</title>
        <authorList>
            <person name="Gulvik C.A."/>
        </authorList>
    </citation>
    <scope>NUCLEOTIDE SEQUENCE [LARGE SCALE GENOMIC DNA]</scope>
    <source>
        <strain evidence="2 3">CCUG 51432</strain>
    </source>
</reference>
<dbReference type="EMBL" id="NGKA01000020">
    <property type="protein sequence ID" value="RSU09575.1"/>
    <property type="molecule type" value="Genomic_DNA"/>
</dbReference>
<dbReference type="InterPro" id="IPR051534">
    <property type="entry name" value="CBASS_pafABC_assoc_protein"/>
</dbReference>
<gene>
    <name evidence="2" type="ORF">CBF29_11260</name>
</gene>
<keyword evidence="3" id="KW-1185">Reference proteome</keyword>
<dbReference type="Pfam" id="PF25583">
    <property type="entry name" value="WCX"/>
    <property type="match status" value="1"/>
</dbReference>
<organism evidence="2 3">
    <name type="scientific">Vagococcus elongatus</name>
    <dbReference type="NCBI Taxonomy" id="180344"/>
    <lineage>
        <taxon>Bacteria</taxon>
        <taxon>Bacillati</taxon>
        <taxon>Bacillota</taxon>
        <taxon>Bacilli</taxon>
        <taxon>Lactobacillales</taxon>
        <taxon>Enterococcaceae</taxon>
        <taxon>Vagococcus</taxon>
    </lineage>
</organism>
<protein>
    <recommendedName>
        <fullName evidence="1">WCX domain-containing protein</fullName>
    </recommendedName>
</protein>
<proteinExistence type="predicted"/>
<sequence length="359" mass="41532">MFTCCLVDSFTSATKKAENISRIGRIFMNSQKRVLTIFIQLLSGVSLTKQDLMNDYKKQSSTIQRDIALIEEVLEEQVRSANKLDLGKLDRKDKGMYQLTQFLESNTLSDNELLAIIKVIYASRAFNKKEIYSLTHKILLLAEDKKRVKHFISNEQLNYQGVSRIDLLAQINFISDAILDNQKIEFEYTKCGVTKTLQRVPTAIHFSDLYFFMLSASHNAQDNGDLSLLNKFRINNIVNPRVISSKNKTPYKERFESGILTNRSAHLPFLGHELTMILDFYWDPVYVLDRFPDSKIIKENEDGSFRIEVQANDGYGVKMWLLSQGDMVKVISPRHLKEYIIQDMIGTLNYYGYETRLKD</sequence>
<evidence type="ECO:0000259" key="1">
    <source>
        <dbReference type="Pfam" id="PF25583"/>
    </source>
</evidence>
<feature type="domain" description="WCX" evidence="1">
    <location>
        <begin position="286"/>
        <end position="342"/>
    </location>
</feature>
<comment type="caution">
    <text evidence="2">The sequence shown here is derived from an EMBL/GenBank/DDBJ whole genome shotgun (WGS) entry which is preliminary data.</text>
</comment>
<accession>A0A430AND0</accession>
<dbReference type="InterPro" id="IPR057727">
    <property type="entry name" value="WCX_dom"/>
</dbReference>
<evidence type="ECO:0000313" key="2">
    <source>
        <dbReference type="EMBL" id="RSU09575.1"/>
    </source>
</evidence>
<evidence type="ECO:0000313" key="3">
    <source>
        <dbReference type="Proteomes" id="UP000287605"/>
    </source>
</evidence>
<name>A0A430AND0_9ENTE</name>
<dbReference type="PANTHER" id="PTHR34580">
    <property type="match status" value="1"/>
</dbReference>
<dbReference type="AlphaFoldDB" id="A0A430AND0"/>